<evidence type="ECO:0000256" key="2">
    <source>
        <dbReference type="ARBA" id="ARBA00023136"/>
    </source>
</evidence>
<sequence>MKKIVIVLVACFLSTQVRAQFFDRLKNKVQQKVNDAVDKTIDNATTGKKKKEEAGAGTSVNGNAASTVSTTVQNTAQEDVKAYSKFDFVPGEKIIVEENFASDAIGEFPAKWNTKTNAEVVTLSNRPGKWLAMKQDGVFYPEYIHNLPDNFTLQVDVLVNNDISQIGTLTVALIAAKTDYEKFTSGENGGLPVPGIKLDIRPQSGEYSGSMDYISKALGSASVNELKNIFHAPDKSFATISVWRQKQRIRVYINSTKLLDLPRAIESDAVLNSLVFGAYSPDFEKKGGAFYLSNIRLAVGAPDTRNKLITQGKFVTHGILFDFNSAQIKPESNGALMDIANVLKEDAKIHVKIVGHTDSDGDAQVNLDLSKKRAEAVKAILASDFGIDAARMVTDGKGKIQPIDNNTTAVGKANNRRVEFIKL</sequence>
<evidence type="ECO:0000313" key="8">
    <source>
        <dbReference type="EMBL" id="MBB5638150.1"/>
    </source>
</evidence>
<dbReference type="EMBL" id="JACHCE010000007">
    <property type="protein sequence ID" value="MBB5638150.1"/>
    <property type="molecule type" value="Genomic_DNA"/>
</dbReference>
<evidence type="ECO:0000313" key="9">
    <source>
        <dbReference type="Proteomes" id="UP000537204"/>
    </source>
</evidence>
<evidence type="ECO:0000256" key="5">
    <source>
        <dbReference type="SAM" id="MobiDB-lite"/>
    </source>
</evidence>
<comment type="caution">
    <text evidence="8">The sequence shown here is derived from an EMBL/GenBank/DDBJ whole genome shotgun (WGS) entry which is preliminary data.</text>
</comment>
<dbReference type="InterPro" id="IPR050330">
    <property type="entry name" value="Bact_OuterMem_StrucFunc"/>
</dbReference>
<dbReference type="PROSITE" id="PS51123">
    <property type="entry name" value="OMPA_2"/>
    <property type="match status" value="1"/>
</dbReference>
<dbReference type="PRINTS" id="PR01021">
    <property type="entry name" value="OMPADOMAIN"/>
</dbReference>
<keyword evidence="2 4" id="KW-0472">Membrane</keyword>
<dbReference type="PANTHER" id="PTHR30329">
    <property type="entry name" value="STATOR ELEMENT OF FLAGELLAR MOTOR COMPLEX"/>
    <property type="match status" value="1"/>
</dbReference>
<reference evidence="8 9" key="1">
    <citation type="submission" date="2020-08" db="EMBL/GenBank/DDBJ databases">
        <title>Genomic Encyclopedia of Type Strains, Phase IV (KMG-V): Genome sequencing to study the core and pangenomes of soil and plant-associated prokaryotes.</title>
        <authorList>
            <person name="Whitman W."/>
        </authorList>
    </citation>
    <scope>NUCLEOTIDE SEQUENCE [LARGE SCALE GENOMIC DNA]</scope>
    <source>
        <strain evidence="8 9">S3M1</strain>
    </source>
</reference>
<organism evidence="8 9">
    <name type="scientific">Pedobacter cryoconitis</name>
    <dbReference type="NCBI Taxonomy" id="188932"/>
    <lineage>
        <taxon>Bacteria</taxon>
        <taxon>Pseudomonadati</taxon>
        <taxon>Bacteroidota</taxon>
        <taxon>Sphingobacteriia</taxon>
        <taxon>Sphingobacteriales</taxon>
        <taxon>Sphingobacteriaceae</taxon>
        <taxon>Pedobacter</taxon>
    </lineage>
</organism>
<feature type="chain" id="PRO_5030541806" evidence="6">
    <location>
        <begin position="20"/>
        <end position="423"/>
    </location>
</feature>
<dbReference type="InterPro" id="IPR006664">
    <property type="entry name" value="OMP_bac"/>
</dbReference>
<dbReference type="InterPro" id="IPR036737">
    <property type="entry name" value="OmpA-like_sf"/>
</dbReference>
<protein>
    <submittedName>
        <fullName evidence="8">Outer membrane protein OmpA-like peptidoglycan-associated protein</fullName>
    </submittedName>
</protein>
<feature type="region of interest" description="Disordered" evidence="5">
    <location>
        <begin position="44"/>
        <end position="64"/>
    </location>
</feature>
<name>A0A7W8ZQJ3_9SPHI</name>
<gene>
    <name evidence="8" type="ORF">HDE68_004076</name>
</gene>
<dbReference type="PANTHER" id="PTHR30329:SF21">
    <property type="entry name" value="LIPOPROTEIN YIAD-RELATED"/>
    <property type="match status" value="1"/>
</dbReference>
<dbReference type="GO" id="GO:0009279">
    <property type="term" value="C:cell outer membrane"/>
    <property type="evidence" value="ECO:0007669"/>
    <property type="project" value="UniProtKB-SubCell"/>
</dbReference>
<keyword evidence="3" id="KW-0998">Cell outer membrane</keyword>
<evidence type="ECO:0000256" key="3">
    <source>
        <dbReference type="ARBA" id="ARBA00023237"/>
    </source>
</evidence>
<dbReference type="AlphaFoldDB" id="A0A7W8ZQJ3"/>
<dbReference type="SUPFAM" id="SSF103088">
    <property type="entry name" value="OmpA-like"/>
    <property type="match status" value="1"/>
</dbReference>
<proteinExistence type="predicted"/>
<evidence type="ECO:0000259" key="7">
    <source>
        <dbReference type="PROSITE" id="PS51123"/>
    </source>
</evidence>
<dbReference type="Gene3D" id="3.30.1330.60">
    <property type="entry name" value="OmpA-like domain"/>
    <property type="match status" value="1"/>
</dbReference>
<dbReference type="Pfam" id="PF00691">
    <property type="entry name" value="OmpA"/>
    <property type="match status" value="1"/>
</dbReference>
<comment type="subcellular location">
    <subcellularLocation>
        <location evidence="1">Cell outer membrane</location>
    </subcellularLocation>
</comment>
<dbReference type="RefSeq" id="WP_183883988.1">
    <property type="nucleotide sequence ID" value="NZ_JACHCE010000007.1"/>
</dbReference>
<dbReference type="CDD" id="cd07185">
    <property type="entry name" value="OmpA_C-like"/>
    <property type="match status" value="1"/>
</dbReference>
<keyword evidence="6" id="KW-0732">Signal</keyword>
<dbReference type="InterPro" id="IPR006665">
    <property type="entry name" value="OmpA-like"/>
</dbReference>
<evidence type="ECO:0000256" key="4">
    <source>
        <dbReference type="PROSITE-ProRule" id="PRU00473"/>
    </source>
</evidence>
<feature type="domain" description="OmpA-like" evidence="7">
    <location>
        <begin position="308"/>
        <end position="423"/>
    </location>
</feature>
<feature type="signal peptide" evidence="6">
    <location>
        <begin position="1"/>
        <end position="19"/>
    </location>
</feature>
<evidence type="ECO:0000256" key="1">
    <source>
        <dbReference type="ARBA" id="ARBA00004442"/>
    </source>
</evidence>
<accession>A0A7W8ZQJ3</accession>
<evidence type="ECO:0000256" key="6">
    <source>
        <dbReference type="SAM" id="SignalP"/>
    </source>
</evidence>
<dbReference type="Proteomes" id="UP000537204">
    <property type="component" value="Unassembled WGS sequence"/>
</dbReference>